<dbReference type="PANTHER" id="PTHR31736:SF19">
    <property type="entry name" value="PECTIN LYASE SUPERFAMILY PROTEIN-RELATED"/>
    <property type="match status" value="1"/>
</dbReference>
<dbReference type="Pfam" id="PF00295">
    <property type="entry name" value="Glyco_hydro_28"/>
    <property type="match status" value="1"/>
</dbReference>
<proteinExistence type="inferred from homology"/>
<dbReference type="Gene3D" id="2.160.20.10">
    <property type="entry name" value="Single-stranded right-handed beta-helix, Pectin lyase-like"/>
    <property type="match status" value="1"/>
</dbReference>
<evidence type="ECO:0000256" key="8">
    <source>
        <dbReference type="ARBA" id="ARBA00023295"/>
    </source>
</evidence>
<dbReference type="GO" id="GO:0071555">
    <property type="term" value="P:cell wall organization"/>
    <property type="evidence" value="ECO:0007669"/>
    <property type="project" value="UniProtKB-KW"/>
</dbReference>
<dbReference type="SUPFAM" id="SSF51126">
    <property type="entry name" value="Pectin lyase-like"/>
    <property type="match status" value="1"/>
</dbReference>
<dbReference type="GO" id="GO:0046576">
    <property type="term" value="F:rhamnogalacturonan alpha-L-rhamnopyranosyl-(1-&gt;4)-alpha-D-galactopyranosyluronide lyase activity"/>
    <property type="evidence" value="ECO:0007669"/>
    <property type="project" value="UniProtKB-ARBA"/>
</dbReference>
<evidence type="ECO:0000256" key="3">
    <source>
        <dbReference type="ARBA" id="ARBA00022525"/>
    </source>
</evidence>
<evidence type="ECO:0000256" key="6">
    <source>
        <dbReference type="ARBA" id="ARBA00023157"/>
    </source>
</evidence>
<dbReference type="HOGENOM" id="CLU_016031_7_2_1"/>
<keyword evidence="8 10" id="KW-0326">Glycosidase</keyword>
<protein>
    <submittedName>
        <fullName evidence="12">Rhamnogalacturonase A</fullName>
    </submittedName>
</protein>
<dbReference type="PANTHER" id="PTHR31736">
    <property type="match status" value="1"/>
</dbReference>
<evidence type="ECO:0000313" key="12">
    <source>
        <dbReference type="EMBL" id="KEQ86560.1"/>
    </source>
</evidence>
<keyword evidence="5 10" id="KW-0378">Hydrolase</keyword>
<evidence type="ECO:0000256" key="9">
    <source>
        <dbReference type="ARBA" id="ARBA00023316"/>
    </source>
</evidence>
<keyword evidence="7" id="KW-0325">Glycoprotein</keyword>
<gene>
    <name evidence="12" type="ORF">M438DRAFT_293153</name>
</gene>
<dbReference type="RefSeq" id="XP_029762747.1">
    <property type="nucleotide sequence ID" value="XM_029901809.1"/>
</dbReference>
<evidence type="ECO:0000256" key="1">
    <source>
        <dbReference type="ARBA" id="ARBA00004613"/>
    </source>
</evidence>
<comment type="subcellular location">
    <subcellularLocation>
        <location evidence="1">Secreted</location>
    </subcellularLocation>
</comment>
<keyword evidence="6" id="KW-1015">Disulfide bond</keyword>
<evidence type="ECO:0000256" key="11">
    <source>
        <dbReference type="SAM" id="SignalP"/>
    </source>
</evidence>
<dbReference type="EMBL" id="KL584978">
    <property type="protein sequence ID" value="KEQ86560.1"/>
    <property type="molecule type" value="Genomic_DNA"/>
</dbReference>
<evidence type="ECO:0000313" key="13">
    <source>
        <dbReference type="Proteomes" id="UP000030706"/>
    </source>
</evidence>
<dbReference type="GeneID" id="40744115"/>
<dbReference type="InterPro" id="IPR011050">
    <property type="entry name" value="Pectin_lyase_fold/virulence"/>
</dbReference>
<dbReference type="AlphaFoldDB" id="A0A074XM00"/>
<dbReference type="GO" id="GO:0005576">
    <property type="term" value="C:extracellular region"/>
    <property type="evidence" value="ECO:0007669"/>
    <property type="project" value="UniProtKB-SubCell"/>
</dbReference>
<accession>A0A074XM00</accession>
<keyword evidence="4 11" id="KW-0732">Signal</keyword>
<comment type="similarity">
    <text evidence="2 10">Belongs to the glycosyl hydrolase 28 family.</text>
</comment>
<dbReference type="GO" id="GO:0005975">
    <property type="term" value="P:carbohydrate metabolic process"/>
    <property type="evidence" value="ECO:0007669"/>
    <property type="project" value="InterPro"/>
</dbReference>
<feature type="chain" id="PRO_5001702473" evidence="11">
    <location>
        <begin position="21"/>
        <end position="446"/>
    </location>
</feature>
<evidence type="ECO:0000256" key="2">
    <source>
        <dbReference type="ARBA" id="ARBA00008834"/>
    </source>
</evidence>
<keyword evidence="9" id="KW-0961">Cell wall biogenesis/degradation</keyword>
<evidence type="ECO:0000256" key="4">
    <source>
        <dbReference type="ARBA" id="ARBA00022729"/>
    </source>
</evidence>
<keyword evidence="13" id="KW-1185">Reference proteome</keyword>
<reference evidence="12 13" key="1">
    <citation type="journal article" date="2014" name="BMC Genomics">
        <title>Genome sequencing of four Aureobasidium pullulans varieties: biotechnological potential, stress tolerance, and description of new species.</title>
        <authorList>
            <person name="Gostin Ar C."/>
            <person name="Ohm R.A."/>
            <person name="Kogej T."/>
            <person name="Sonjak S."/>
            <person name="Turk M."/>
            <person name="Zajc J."/>
            <person name="Zalar P."/>
            <person name="Grube M."/>
            <person name="Sun H."/>
            <person name="Han J."/>
            <person name="Sharma A."/>
            <person name="Chiniquy J."/>
            <person name="Ngan C.Y."/>
            <person name="Lipzen A."/>
            <person name="Barry K."/>
            <person name="Grigoriev I.V."/>
            <person name="Gunde-Cimerman N."/>
        </authorList>
    </citation>
    <scope>NUCLEOTIDE SEQUENCE [LARGE SCALE GENOMIC DNA]</scope>
    <source>
        <strain evidence="12 13">EXF-150</strain>
    </source>
</reference>
<dbReference type="OrthoDB" id="2268901at2759"/>
<organism evidence="12 13">
    <name type="scientific">Aureobasidium pullulans EXF-150</name>
    <dbReference type="NCBI Taxonomy" id="1043002"/>
    <lineage>
        <taxon>Eukaryota</taxon>
        <taxon>Fungi</taxon>
        <taxon>Dikarya</taxon>
        <taxon>Ascomycota</taxon>
        <taxon>Pezizomycotina</taxon>
        <taxon>Dothideomycetes</taxon>
        <taxon>Dothideomycetidae</taxon>
        <taxon>Dothideales</taxon>
        <taxon>Saccotheciaceae</taxon>
        <taxon>Aureobasidium</taxon>
    </lineage>
</organism>
<evidence type="ECO:0000256" key="10">
    <source>
        <dbReference type="RuleBase" id="RU361169"/>
    </source>
</evidence>
<name>A0A074XM00_AURPU</name>
<sequence length="446" mass="47323">MRSFSTLLAFAVALPALVAGELSGKVGPTTSHATKAAKKTCDITKYGAVADGKTDISIALNSAFTACKAGGVVVIPSGNFAMSKWVKLANGNNWALQLDGIITRTGTDAGNMIMIEHSDNFEMFSSTGKGAIQGNGYQIHKTGSTSGPRLLRVWDITNWSVHDITLVDSPSFHFSIDTCTNGEVYNMAIRGGNEGGLDGIDVWSNNIWIHDVMVTNKDECVTVKSPSKNILVENVYCNWSGGCGMGSFGTDTAVSDITYKNIYTWSSNQMFMLKSNGGSGTVSNVVLENFIGHGNAYSLTLDEAWSSMKTIAGNGVQLSNFKISNWTGTELKGTARGPIKVACAANAPCHDISITDFAMWTEQGSSQFYSCENAYGSGFCLKSGTSYKSYAATTQWVSSAPTGYAAPTMAADLKTAFGTTQSIPIPTMPASFFPGVQPYTKLAGSK</sequence>
<dbReference type="STRING" id="1043002.A0A074XM00"/>
<evidence type="ECO:0000256" key="5">
    <source>
        <dbReference type="ARBA" id="ARBA00022801"/>
    </source>
</evidence>
<dbReference type="InterPro" id="IPR012334">
    <property type="entry name" value="Pectin_lyas_fold"/>
</dbReference>
<dbReference type="GO" id="GO:0004650">
    <property type="term" value="F:polygalacturonase activity"/>
    <property type="evidence" value="ECO:0007669"/>
    <property type="project" value="InterPro"/>
</dbReference>
<dbReference type="Proteomes" id="UP000030706">
    <property type="component" value="Unassembled WGS sequence"/>
</dbReference>
<feature type="signal peptide" evidence="11">
    <location>
        <begin position="1"/>
        <end position="20"/>
    </location>
</feature>
<keyword evidence="3" id="KW-0964">Secreted</keyword>
<dbReference type="InterPro" id="IPR000743">
    <property type="entry name" value="Glyco_hydro_28"/>
</dbReference>
<evidence type="ECO:0000256" key="7">
    <source>
        <dbReference type="ARBA" id="ARBA00023180"/>
    </source>
</evidence>